<evidence type="ECO:0000313" key="1">
    <source>
        <dbReference type="EMBL" id="KAL1878072.1"/>
    </source>
</evidence>
<name>A0ABR3XPZ6_9PEZI</name>
<organism evidence="1 2">
    <name type="scientific">Phialemonium thermophilum</name>
    <dbReference type="NCBI Taxonomy" id="223376"/>
    <lineage>
        <taxon>Eukaryota</taxon>
        <taxon>Fungi</taxon>
        <taxon>Dikarya</taxon>
        <taxon>Ascomycota</taxon>
        <taxon>Pezizomycotina</taxon>
        <taxon>Sordariomycetes</taxon>
        <taxon>Sordariomycetidae</taxon>
        <taxon>Cephalothecales</taxon>
        <taxon>Cephalothecaceae</taxon>
        <taxon>Phialemonium</taxon>
    </lineage>
</organism>
<sequence length="850" mass="97824">MRRLPRSFRQLNRCILQRLSSCGDRWQHCTLLQVQAVTGFYTSVSLRPFRFNGSLATVVAEREVSTGLDDVDSLEAFLERYPDAEVLEEDDEDVRLLSLPAQDVSQRSFLASTALSAKLASSEKWQTLTRDHRRLQFESRVNSQDGKSVLLVDDAAHSNDVELWNCLLAFRYRREGAQGVAAILEGLQIRRTLHEVEGDAAAVFWQTILNEATCHEELLESAWEYAEWMYEAHRVRWPNMYQTVISYFVSRRREKDALRWHIRLSPSFGLEAPAFARLLQRFIKNPDPDIQRILMSLYHLTPHRRLYDSLVPYLYAQGTQKMARKWRKFLLCYNDVPASLAARPFLRFLAGYFPRDLMVRSEFLAAGIEEPAHYRDDIPGNDVVDSSFTHLVNRMWGRRLGIEEKTYNDALGARWFASSWVSLDFALDIVRILGVDRIGPLSLQSIALRERHSDRILHRLDQLETFNISIGTSSYAKAIRHFAAVDDHEALTDLLQSDMHPDVFDDLNIQRQILGSAVLLGDWRKYRLILAVRLAVSLDSVALASNALLSACLESGNWQMTLRVLEDMSARGVQVFPSTSDAISMHIISHVSPHADDGPQIDLRFYVTLCRRIMSMRFPLATDAVRTILFRLAREGHIEDFERLSLEILRRYRSFQMSERATLNIHKLDVPDITKEESHYRSFQMIPRDLGLSHELHPVQRIFDKKMQQCIVRCAFRRTTLYRQKSTSPEMAAALRRPTQPADFGLARGVRLVALWKERGVFVHDVVLRKAIEVRLADLFGTELPAPRRLQSSSSVNMLSLAEAKALCDMAWGSEILPPLPELEERVKKLGRSRAEQWFAFVQSRKSREV</sequence>
<evidence type="ECO:0008006" key="3">
    <source>
        <dbReference type="Google" id="ProtNLM"/>
    </source>
</evidence>
<proteinExistence type="predicted"/>
<protein>
    <recommendedName>
        <fullName evidence="3">Pentatricopeptide repeat domain-containing protein</fullName>
    </recommendedName>
</protein>
<dbReference type="EMBL" id="JAZHXJ010000057">
    <property type="protein sequence ID" value="KAL1878072.1"/>
    <property type="molecule type" value="Genomic_DNA"/>
</dbReference>
<comment type="caution">
    <text evidence="1">The sequence shown here is derived from an EMBL/GenBank/DDBJ whole genome shotgun (WGS) entry which is preliminary data.</text>
</comment>
<accession>A0ABR3XPZ6</accession>
<dbReference type="Proteomes" id="UP001586593">
    <property type="component" value="Unassembled WGS sequence"/>
</dbReference>
<keyword evidence="2" id="KW-1185">Reference proteome</keyword>
<evidence type="ECO:0000313" key="2">
    <source>
        <dbReference type="Proteomes" id="UP001586593"/>
    </source>
</evidence>
<reference evidence="1 2" key="1">
    <citation type="journal article" date="2024" name="Commun. Biol.">
        <title>Comparative genomic analysis of thermophilic fungi reveals convergent evolutionary adaptations and gene losses.</title>
        <authorList>
            <person name="Steindorff A.S."/>
            <person name="Aguilar-Pontes M.V."/>
            <person name="Robinson A.J."/>
            <person name="Andreopoulos B."/>
            <person name="LaButti K."/>
            <person name="Kuo A."/>
            <person name="Mondo S."/>
            <person name="Riley R."/>
            <person name="Otillar R."/>
            <person name="Haridas S."/>
            <person name="Lipzen A."/>
            <person name="Grimwood J."/>
            <person name="Schmutz J."/>
            <person name="Clum A."/>
            <person name="Reid I.D."/>
            <person name="Moisan M.C."/>
            <person name="Butler G."/>
            <person name="Nguyen T.T.M."/>
            <person name="Dewar K."/>
            <person name="Conant G."/>
            <person name="Drula E."/>
            <person name="Henrissat B."/>
            <person name="Hansel C."/>
            <person name="Singer S."/>
            <person name="Hutchinson M.I."/>
            <person name="de Vries R.P."/>
            <person name="Natvig D.O."/>
            <person name="Powell A.J."/>
            <person name="Tsang A."/>
            <person name="Grigoriev I.V."/>
        </authorList>
    </citation>
    <scope>NUCLEOTIDE SEQUENCE [LARGE SCALE GENOMIC DNA]</scope>
    <source>
        <strain evidence="1 2">ATCC 24622</strain>
    </source>
</reference>
<gene>
    <name evidence="1" type="ORF">VTK73DRAFT_8123</name>
</gene>